<proteinExistence type="inferred from homology"/>
<protein>
    <recommendedName>
        <fullName evidence="14">Magnesium transporter</fullName>
    </recommendedName>
</protein>
<keyword evidence="8 14" id="KW-1133">Transmembrane helix</keyword>
<keyword evidence="11 14" id="KW-0472">Membrane</keyword>
<feature type="transmembrane region" description="Helical" evidence="14">
    <location>
        <begin position="387"/>
        <end position="405"/>
    </location>
</feature>
<evidence type="ECO:0000256" key="3">
    <source>
        <dbReference type="ARBA" id="ARBA00022448"/>
    </source>
</evidence>
<dbReference type="OrthoDB" id="10251508at2759"/>
<comment type="caution">
    <text evidence="16">The sequence shown here is derived from an EMBL/GenBank/DDBJ whole genome shotgun (WGS) entry which is preliminary data.</text>
</comment>
<gene>
    <name evidence="16" type="primary">MRS2</name>
    <name evidence="16" type="ORF">E8E13_001185</name>
</gene>
<evidence type="ECO:0000256" key="14">
    <source>
        <dbReference type="RuleBase" id="RU366042"/>
    </source>
</evidence>
<evidence type="ECO:0000256" key="7">
    <source>
        <dbReference type="ARBA" id="ARBA00022946"/>
    </source>
</evidence>
<dbReference type="InterPro" id="IPR045863">
    <property type="entry name" value="CorA_TM1_TM2"/>
</dbReference>
<evidence type="ECO:0000256" key="9">
    <source>
        <dbReference type="ARBA" id="ARBA00023065"/>
    </source>
</evidence>
<feature type="region of interest" description="Disordered" evidence="15">
    <location>
        <begin position="91"/>
        <end position="120"/>
    </location>
</feature>
<comment type="subcellular location">
    <subcellularLocation>
        <location evidence="1 14">Mitochondrion inner membrane</location>
        <topology evidence="1 14">Multi-pass membrane protein</topology>
    </subcellularLocation>
</comment>
<dbReference type="CDD" id="cd12823">
    <property type="entry name" value="Mrs2_Mfm1p-like"/>
    <property type="match status" value="1"/>
</dbReference>
<keyword evidence="4 14" id="KW-0812">Transmembrane</keyword>
<dbReference type="GO" id="GO:0045016">
    <property type="term" value="P:mitochondrial magnesium ion transmembrane transport"/>
    <property type="evidence" value="ECO:0007669"/>
    <property type="project" value="UniProtKB-ARBA"/>
</dbReference>
<evidence type="ECO:0000256" key="10">
    <source>
        <dbReference type="ARBA" id="ARBA00023128"/>
    </source>
</evidence>
<evidence type="ECO:0000256" key="12">
    <source>
        <dbReference type="ARBA" id="ARBA00046105"/>
    </source>
</evidence>
<keyword evidence="3 14" id="KW-0813">Transport</keyword>
<dbReference type="SUPFAM" id="SSF144083">
    <property type="entry name" value="Magnesium transport protein CorA, transmembrane region"/>
    <property type="match status" value="1"/>
</dbReference>
<dbReference type="Gene3D" id="1.20.58.340">
    <property type="entry name" value="Magnesium transport protein CorA, transmembrane region"/>
    <property type="match status" value="1"/>
</dbReference>
<keyword evidence="17" id="KW-1185">Reference proteome</keyword>
<keyword evidence="6 14" id="KW-0460">Magnesium</keyword>
<keyword evidence="7" id="KW-0809">Transit peptide</keyword>
<dbReference type="Pfam" id="PF22099">
    <property type="entry name" value="MRS2-like"/>
    <property type="match status" value="1"/>
</dbReference>
<evidence type="ECO:0000313" key="17">
    <source>
        <dbReference type="Proteomes" id="UP000801428"/>
    </source>
</evidence>
<comment type="similarity">
    <text evidence="2 14">Belongs to the CorA metal ion transporter (MIT) (TC 1.A.35) family.</text>
</comment>
<evidence type="ECO:0000256" key="1">
    <source>
        <dbReference type="ARBA" id="ARBA00004448"/>
    </source>
</evidence>
<dbReference type="Proteomes" id="UP000801428">
    <property type="component" value="Unassembled WGS sequence"/>
</dbReference>
<dbReference type="Gene3D" id="2.40.128.330">
    <property type="match status" value="1"/>
</dbReference>
<dbReference type="PANTHER" id="PTHR13890">
    <property type="entry name" value="RNA SPLICING PROTEIN MRS2, MITOCHONDRIAL"/>
    <property type="match status" value="1"/>
</dbReference>
<evidence type="ECO:0000256" key="15">
    <source>
        <dbReference type="SAM" id="MobiDB-lite"/>
    </source>
</evidence>
<dbReference type="AlphaFoldDB" id="A0A9P4T622"/>
<comment type="function">
    <text evidence="12">High-conductance magnesium-selective channel that mediates the influx of magnesium into the mitochondrial matrix. Essential for the splicing of mRNA group II introns in mitochondria by affecting mitochondrial magnesium concentrations, which are critical for group II intron splicing. It also suppresses a variety of mitochondrial intron mutations and its absence may disturb the assembly of mitochondrial membrane complexes.</text>
</comment>
<comment type="subunit">
    <text evidence="13">Homopentamer. Forms homooligomers. Interacts with MFM1.</text>
</comment>
<keyword evidence="9 14" id="KW-0406">Ion transport</keyword>
<name>A0A9P4T622_CURKU</name>
<dbReference type="EMBL" id="SWKU01000036">
    <property type="protein sequence ID" value="KAF2994925.1"/>
    <property type="molecule type" value="Genomic_DNA"/>
</dbReference>
<feature type="compositionally biased region" description="Low complexity" evidence="15">
    <location>
        <begin position="104"/>
        <end position="120"/>
    </location>
</feature>
<dbReference type="FunFam" id="2.40.128.330:FF:000002">
    <property type="entry name" value="Inner membrane magnesium transporter mrs2"/>
    <property type="match status" value="1"/>
</dbReference>
<evidence type="ECO:0000256" key="11">
    <source>
        <dbReference type="ARBA" id="ARBA00023136"/>
    </source>
</evidence>
<organism evidence="16 17">
    <name type="scientific">Curvularia kusanoi</name>
    <name type="common">Cochliobolus kusanoi</name>
    <dbReference type="NCBI Taxonomy" id="90978"/>
    <lineage>
        <taxon>Eukaryota</taxon>
        <taxon>Fungi</taxon>
        <taxon>Dikarya</taxon>
        <taxon>Ascomycota</taxon>
        <taxon>Pezizomycotina</taxon>
        <taxon>Dothideomycetes</taxon>
        <taxon>Pleosporomycetidae</taxon>
        <taxon>Pleosporales</taxon>
        <taxon>Pleosporineae</taxon>
        <taxon>Pleosporaceae</taxon>
        <taxon>Curvularia</taxon>
    </lineage>
</organism>
<evidence type="ECO:0000256" key="6">
    <source>
        <dbReference type="ARBA" id="ARBA00022842"/>
    </source>
</evidence>
<keyword evidence="10" id="KW-0496">Mitochondrion</keyword>
<evidence type="ECO:0000256" key="4">
    <source>
        <dbReference type="ARBA" id="ARBA00022692"/>
    </source>
</evidence>
<evidence type="ECO:0000313" key="16">
    <source>
        <dbReference type="EMBL" id="KAF2994925.1"/>
    </source>
</evidence>
<dbReference type="FunFam" id="1.20.58.340:FF:000005">
    <property type="entry name" value="Inner membrane magnesium transporter MRS2"/>
    <property type="match status" value="1"/>
</dbReference>
<evidence type="ECO:0000256" key="8">
    <source>
        <dbReference type="ARBA" id="ARBA00022989"/>
    </source>
</evidence>
<keyword evidence="5 14" id="KW-0999">Mitochondrion inner membrane</keyword>
<reference evidence="16" key="1">
    <citation type="submission" date="2019-04" db="EMBL/GenBank/DDBJ databases">
        <title>Sequencing of skin fungus with MAO and IRED activity.</title>
        <authorList>
            <person name="Marsaioli A.J."/>
            <person name="Bonatto J.M.C."/>
            <person name="Reis Junior O."/>
        </authorList>
    </citation>
    <scope>NUCLEOTIDE SEQUENCE</scope>
    <source>
        <strain evidence="16">30M1</strain>
    </source>
</reference>
<dbReference type="GO" id="GO:0005743">
    <property type="term" value="C:mitochondrial inner membrane"/>
    <property type="evidence" value="ECO:0007669"/>
    <property type="project" value="UniProtKB-SubCell"/>
</dbReference>
<evidence type="ECO:0000256" key="5">
    <source>
        <dbReference type="ARBA" id="ARBA00022792"/>
    </source>
</evidence>
<feature type="transmembrane region" description="Helical" evidence="14">
    <location>
        <begin position="417"/>
        <end position="438"/>
    </location>
</feature>
<dbReference type="GO" id="GO:0015095">
    <property type="term" value="F:magnesium ion transmembrane transporter activity"/>
    <property type="evidence" value="ECO:0007669"/>
    <property type="project" value="TreeGrafter"/>
</dbReference>
<evidence type="ECO:0000256" key="2">
    <source>
        <dbReference type="ARBA" id="ARBA00009765"/>
    </source>
</evidence>
<sequence length="587" mass="64293">MQPNLLRKVAAPSPSVLSFLRAQVHHAFESPAAPCAGLKRQRRSYTQLPPCIPKQSAAGARNLPTPGIRNLSTSRSCSAWPSIFGGKKQHAHARSGLLQPPKPLSSAEEASSGSGYGSSLGRLARTANELKMRCTELDEHGNVTLVSGEYKKTELIAKYGLLPRDLRKIDSSLLPHILVRPSAILINLLNLRVLLKHNRVLVFDAYGTTDSKSQSVFMYDLDLKLRQKESVSNGTLAYEFRALEAVLISVTLSLEKEFEGVSEPVMRVLRELEEDIDRDKLRYLLIYSKKLGSFEQKARLVRNALEELLEADDDLSAMYLSEKAEGKTRDEDDHTEVEMLLESYHKVADEIVQAAENLVSSIRNTEEIVKAILDANRNSLMLLDLKFSILTLAITAGTFVAALYGMNLKNFIEESDLGFWGVSAWCTVFGTIVAVYGLQKLRRVQRVSMYAHGPGSIVSSNPKNAAWGLGVWGAAGRGARPGTSESVSDAIGVGAVKSKGGDAFKDLIHRESPNTPIHIPLPAIPLRPPLRRRTRIPGRSIHLSAHNAALNPRLPAHTALLDTLPVPDLIRISDAHGVGFARGPGRV</sequence>
<evidence type="ECO:0000256" key="13">
    <source>
        <dbReference type="ARBA" id="ARBA00046701"/>
    </source>
</evidence>
<dbReference type="InterPro" id="IPR039204">
    <property type="entry name" value="MRS2-like"/>
</dbReference>
<accession>A0A9P4T622</accession>
<dbReference type="PANTHER" id="PTHR13890:SF0">
    <property type="entry name" value="MAGNESIUM TRANSPORTER MRS2 HOMOLOG, MITOCHONDRIAL"/>
    <property type="match status" value="1"/>
</dbReference>